<dbReference type="PANTHER" id="PTHR12755">
    <property type="entry name" value="CLEAVAGE/POLYADENYLATION FACTOR IA SUBUNIT CLP1P"/>
    <property type="match status" value="1"/>
</dbReference>
<dbReference type="AlphaFoldDB" id="D2RDG8"/>
<dbReference type="KEGG" id="apo:Arcpr_1103"/>
<dbReference type="Pfam" id="PF16575">
    <property type="entry name" value="CLP1_P"/>
    <property type="match status" value="1"/>
</dbReference>
<comment type="cofactor">
    <cofactor evidence="1">
        <name>a divalent metal cation</name>
        <dbReference type="ChEBI" id="CHEBI:60240"/>
    </cofactor>
</comment>
<gene>
    <name evidence="11" type="ordered locus">Arcpr_1103</name>
</gene>
<comment type="catalytic activity">
    <reaction evidence="8">
        <text>a 5'-end dephospho-ribonucleoside-RNA + ATP = a 5'-end 5'-phospho-ribonucleoside-RNA + ADP + H(+)</text>
        <dbReference type="Rhea" id="RHEA:54580"/>
        <dbReference type="Rhea" id="RHEA-COMP:13936"/>
        <dbReference type="Rhea" id="RHEA-COMP:15179"/>
        <dbReference type="ChEBI" id="CHEBI:15378"/>
        <dbReference type="ChEBI" id="CHEBI:30616"/>
        <dbReference type="ChEBI" id="CHEBI:138282"/>
        <dbReference type="ChEBI" id="CHEBI:138284"/>
        <dbReference type="ChEBI" id="CHEBI:456216"/>
        <dbReference type="EC" id="2.7.1.78"/>
    </reaction>
</comment>
<evidence type="ECO:0000256" key="3">
    <source>
        <dbReference type="ARBA" id="ARBA00022679"/>
    </source>
</evidence>
<protein>
    <recommendedName>
        <fullName evidence="2">polynucleotide 5'-hydroxyl-kinase</fullName>
        <ecNumber evidence="2">2.7.1.78</ecNumber>
    </recommendedName>
</protein>
<dbReference type="OrthoDB" id="359472at2157"/>
<evidence type="ECO:0000259" key="10">
    <source>
        <dbReference type="Pfam" id="PF16575"/>
    </source>
</evidence>
<proteinExistence type="predicted"/>
<keyword evidence="3" id="KW-0808">Transferase</keyword>
<keyword evidence="5" id="KW-0418">Kinase</keyword>
<keyword evidence="6" id="KW-0067">ATP-binding</keyword>
<dbReference type="STRING" id="572546.Arcpr_1103"/>
<name>D2RDG8_ARCPA</name>
<evidence type="ECO:0000313" key="11">
    <source>
        <dbReference type="EMBL" id="ADB58162.1"/>
    </source>
</evidence>
<dbReference type="EMBL" id="CP001857">
    <property type="protein sequence ID" value="ADB58162.1"/>
    <property type="molecule type" value="Genomic_DNA"/>
</dbReference>
<accession>D2RDG8</accession>
<evidence type="ECO:0000256" key="9">
    <source>
        <dbReference type="ARBA" id="ARBA00044673"/>
    </source>
</evidence>
<dbReference type="HOGENOM" id="CLU_051301_0_1_2"/>
<comment type="function">
    <text evidence="7">Polynucleotide kinase that can phosphorylate the 5'-hydroxyl groups of both single-stranded RNA (ssRNA) and single-stranded DNA (ssDNA). Exhibits a strong preference for ssRNA.</text>
</comment>
<keyword evidence="12" id="KW-1185">Reference proteome</keyword>
<dbReference type="EC" id="2.7.1.78" evidence="2"/>
<evidence type="ECO:0000256" key="6">
    <source>
        <dbReference type="ARBA" id="ARBA00022840"/>
    </source>
</evidence>
<dbReference type="InterPro" id="IPR027417">
    <property type="entry name" value="P-loop_NTPase"/>
</dbReference>
<evidence type="ECO:0000256" key="5">
    <source>
        <dbReference type="ARBA" id="ARBA00022777"/>
    </source>
</evidence>
<reference evidence="11 12" key="1">
    <citation type="journal article" date="2010" name="Stand. Genomic Sci.">
        <title>Complete genome sequence of Archaeoglobus profundus type strain (AV18).</title>
        <authorList>
            <person name="von Jan M."/>
            <person name="Lapidus A."/>
            <person name="Del Rio T.G."/>
            <person name="Copeland A."/>
            <person name="Tice H."/>
            <person name="Cheng J.F."/>
            <person name="Lucas S."/>
            <person name="Chen F."/>
            <person name="Nolan M."/>
            <person name="Goodwin L."/>
            <person name="Han C."/>
            <person name="Pitluck S."/>
            <person name="Liolios K."/>
            <person name="Ivanova N."/>
            <person name="Mavromatis K."/>
            <person name="Ovchinnikova G."/>
            <person name="Chertkov O."/>
            <person name="Pati A."/>
            <person name="Chen A."/>
            <person name="Palaniappan K."/>
            <person name="Land M."/>
            <person name="Hauser L."/>
            <person name="Chang Y.J."/>
            <person name="Jeffries C.D."/>
            <person name="Saunders E."/>
            <person name="Brettin T."/>
            <person name="Detter J.C."/>
            <person name="Chain P."/>
            <person name="Eichinger K."/>
            <person name="Huber H."/>
            <person name="Spring S."/>
            <person name="Rohde M."/>
            <person name="Goker M."/>
            <person name="Wirth R."/>
            <person name="Woyke T."/>
            <person name="Bristow J."/>
            <person name="Eisen J.A."/>
            <person name="Markowitz V."/>
            <person name="Hugenholtz P."/>
            <person name="Kyrpides N.C."/>
            <person name="Klenk H.P."/>
        </authorList>
    </citation>
    <scope>NUCLEOTIDE SEQUENCE [LARGE SCALE GENOMIC DNA]</scope>
    <source>
        <strain evidence="12">DSM 5631 / JCM 9629 / NBRC 100127 / Av18</strain>
    </source>
</reference>
<dbReference type="PANTHER" id="PTHR12755:SF3">
    <property type="entry name" value="POLYNUCLEOTIDE 5'-HYDROXYL-KINASE NOL9"/>
    <property type="match status" value="1"/>
</dbReference>
<dbReference type="GO" id="GO:0005524">
    <property type="term" value="F:ATP binding"/>
    <property type="evidence" value="ECO:0007669"/>
    <property type="project" value="UniProtKB-KW"/>
</dbReference>
<evidence type="ECO:0000256" key="7">
    <source>
        <dbReference type="ARBA" id="ARBA00024737"/>
    </source>
</evidence>
<dbReference type="PaxDb" id="572546-Arcpr_1103"/>
<evidence type="ECO:0000313" key="12">
    <source>
        <dbReference type="Proteomes" id="UP000001901"/>
    </source>
</evidence>
<dbReference type="Gene3D" id="3.40.50.300">
    <property type="entry name" value="P-loop containing nucleotide triphosphate hydrolases"/>
    <property type="match status" value="1"/>
</dbReference>
<dbReference type="SUPFAM" id="SSF52540">
    <property type="entry name" value="P-loop containing nucleoside triphosphate hydrolases"/>
    <property type="match status" value="1"/>
</dbReference>
<dbReference type="GO" id="GO:0006396">
    <property type="term" value="P:RNA processing"/>
    <property type="evidence" value="ECO:0007669"/>
    <property type="project" value="InterPro"/>
</dbReference>
<dbReference type="RefSeq" id="WP_012940498.1">
    <property type="nucleotide sequence ID" value="NC_013741.1"/>
</dbReference>
<dbReference type="InterPro" id="IPR045116">
    <property type="entry name" value="Clp1/Grc3"/>
</dbReference>
<dbReference type="GeneID" id="8739782"/>
<sequence length="393" mass="44259">MLVEKDTTLLIEGYAEVNVKGEAEVFGYRVKRLEVEKGKIIPLYILEDSEVEVTGNYIAVKGSTIPKSWDELVELIEQEDYKKIVLFGETDSGKSSLATYLANKLKGGKWIVDLDIGQADVAHPCAMGFGYTEGGITSISQVEMEDGFFVGVVSPTGKESRCLQGVANVFQKLEEKEGYIIVDTTGWVRGKKARAYKLAKLEIINPDLIVCFGDVPYYLKDFNVFKVDSFVLKKRSREIRSEIRSRIYQKWLEGSEVRKFKVGEVELGNTTLFKGEQIEFLEGVLDAKVLFAEKGYDFLNVCVEEEVNVGLELIKALLDVYDVKDVCIFSIDQLKGLLVGLYNERYLGCGLLRDIDIGSREIEVETPVKDDVRKIEFGEIKLESFKEVAVRVP</sequence>
<evidence type="ECO:0000256" key="4">
    <source>
        <dbReference type="ARBA" id="ARBA00022741"/>
    </source>
</evidence>
<dbReference type="GO" id="GO:0051734">
    <property type="term" value="F:ATP-dependent polynucleotide 5'-hydroxyl-kinase activity"/>
    <property type="evidence" value="ECO:0007669"/>
    <property type="project" value="UniProtKB-EC"/>
</dbReference>
<feature type="domain" description="Clp1 P-loop" evidence="10">
    <location>
        <begin position="88"/>
        <end position="253"/>
    </location>
</feature>
<dbReference type="Proteomes" id="UP000001901">
    <property type="component" value="Chromosome"/>
</dbReference>
<keyword evidence="4" id="KW-0547">Nucleotide-binding</keyword>
<dbReference type="InterPro" id="IPR032319">
    <property type="entry name" value="CLP1_P"/>
</dbReference>
<comment type="catalytic activity">
    <reaction evidence="9">
        <text>a 5'-end dephospho-2'-deoxyribonucleoside-DNA + ATP = a 5'-end 5'-phospho-2'-deoxyribonucleoside-DNA + ADP + H(+)</text>
        <dbReference type="Rhea" id="RHEA:15669"/>
        <dbReference type="Rhea" id="RHEA-COMP:13180"/>
        <dbReference type="Rhea" id="RHEA-COMP:13184"/>
        <dbReference type="ChEBI" id="CHEBI:15378"/>
        <dbReference type="ChEBI" id="CHEBI:30616"/>
        <dbReference type="ChEBI" id="CHEBI:136412"/>
        <dbReference type="ChEBI" id="CHEBI:136416"/>
        <dbReference type="ChEBI" id="CHEBI:456216"/>
        <dbReference type="EC" id="2.7.1.78"/>
    </reaction>
</comment>
<evidence type="ECO:0000256" key="2">
    <source>
        <dbReference type="ARBA" id="ARBA00012157"/>
    </source>
</evidence>
<organism evidence="11 12">
    <name type="scientific">Archaeoglobus profundus (strain DSM 5631 / JCM 9629 / NBRC 100127 / Av18)</name>
    <dbReference type="NCBI Taxonomy" id="572546"/>
    <lineage>
        <taxon>Archaea</taxon>
        <taxon>Methanobacteriati</taxon>
        <taxon>Methanobacteriota</taxon>
        <taxon>Archaeoglobi</taxon>
        <taxon>Archaeoglobales</taxon>
        <taxon>Archaeoglobaceae</taxon>
        <taxon>Archaeoglobus</taxon>
    </lineage>
</organism>
<dbReference type="eggNOG" id="arCOG04127">
    <property type="taxonomic scope" value="Archaea"/>
</dbReference>
<evidence type="ECO:0000256" key="8">
    <source>
        <dbReference type="ARBA" id="ARBA00044641"/>
    </source>
</evidence>
<evidence type="ECO:0000256" key="1">
    <source>
        <dbReference type="ARBA" id="ARBA00001968"/>
    </source>
</evidence>